<dbReference type="AlphaFoldDB" id="R1GE20"/>
<keyword evidence="4" id="KW-1185">Reference proteome</keyword>
<proteinExistence type="predicted"/>
<keyword evidence="2" id="KW-0812">Transmembrane</keyword>
<gene>
    <name evidence="3" type="ORF">H480_05659</name>
</gene>
<dbReference type="EMBL" id="AOUO01000059">
    <property type="protein sequence ID" value="EOD69532.1"/>
    <property type="molecule type" value="Genomic_DNA"/>
</dbReference>
<feature type="region of interest" description="Disordered" evidence="1">
    <location>
        <begin position="789"/>
        <end position="812"/>
    </location>
</feature>
<feature type="transmembrane region" description="Helical" evidence="2">
    <location>
        <begin position="766"/>
        <end position="786"/>
    </location>
</feature>
<comment type="caution">
    <text evidence="3">The sequence shown here is derived from an EMBL/GenBank/DDBJ whole genome shotgun (WGS) entry which is preliminary data.</text>
</comment>
<feature type="transmembrane region" description="Helical" evidence="2">
    <location>
        <begin position="717"/>
        <end position="736"/>
    </location>
</feature>
<feature type="transmembrane region" description="Helical" evidence="2">
    <location>
        <begin position="657"/>
        <end position="675"/>
    </location>
</feature>
<dbReference type="PATRIC" id="fig|1292037.4.peg.1104"/>
<feature type="transmembrane region" description="Helical" evidence="2">
    <location>
        <begin position="618"/>
        <end position="637"/>
    </location>
</feature>
<evidence type="ECO:0000313" key="3">
    <source>
        <dbReference type="EMBL" id="EOD69532.1"/>
    </source>
</evidence>
<evidence type="ECO:0000313" key="4">
    <source>
        <dbReference type="Proteomes" id="UP000014139"/>
    </source>
</evidence>
<dbReference type="Proteomes" id="UP000014139">
    <property type="component" value="Unassembled WGS sequence"/>
</dbReference>
<feature type="transmembrane region" description="Helical" evidence="2">
    <location>
        <begin position="526"/>
        <end position="545"/>
    </location>
</feature>
<organism evidence="3 4">
    <name type="scientific">Amycolatopsis vancoresmycina DSM 44592</name>
    <dbReference type="NCBI Taxonomy" id="1292037"/>
    <lineage>
        <taxon>Bacteria</taxon>
        <taxon>Bacillati</taxon>
        <taxon>Actinomycetota</taxon>
        <taxon>Actinomycetes</taxon>
        <taxon>Pseudonocardiales</taxon>
        <taxon>Pseudonocardiaceae</taxon>
        <taxon>Amycolatopsis</taxon>
    </lineage>
</organism>
<feature type="transmembrane region" description="Helical" evidence="2">
    <location>
        <begin position="341"/>
        <end position="360"/>
    </location>
</feature>
<keyword evidence="2" id="KW-0472">Membrane</keyword>
<reference evidence="3 4" key="1">
    <citation type="submission" date="2013-02" db="EMBL/GenBank/DDBJ databases">
        <title>Draft genome sequence of Amycolatopsis vancoresmycina strain DSM 44592T.</title>
        <authorList>
            <person name="Kumar S."/>
            <person name="Kaur N."/>
            <person name="Kaur C."/>
            <person name="Raghava G.P.S."/>
            <person name="Mayilraj S."/>
        </authorList>
    </citation>
    <scope>NUCLEOTIDE SEQUENCE [LARGE SCALE GENOMIC DNA]</scope>
    <source>
        <strain evidence="3 4">DSM 44592</strain>
    </source>
</reference>
<feature type="transmembrane region" description="Helical" evidence="2">
    <location>
        <begin position="240"/>
        <end position="261"/>
    </location>
</feature>
<feature type="compositionally biased region" description="Polar residues" evidence="1">
    <location>
        <begin position="801"/>
        <end position="812"/>
    </location>
</feature>
<dbReference type="eggNOG" id="ENOG5034658">
    <property type="taxonomic scope" value="Bacteria"/>
</dbReference>
<feature type="transmembrane region" description="Helical" evidence="2">
    <location>
        <begin position="315"/>
        <end position="334"/>
    </location>
</feature>
<keyword evidence="2" id="KW-1133">Transmembrane helix</keyword>
<feature type="transmembrane region" description="Helical" evidence="2">
    <location>
        <begin position="499"/>
        <end position="520"/>
    </location>
</feature>
<accession>R1GE20</accession>
<protein>
    <submittedName>
        <fullName evidence="3">Uncharacterized protein</fullName>
    </submittedName>
</protein>
<feature type="transmembrane region" description="Helical" evidence="2">
    <location>
        <begin position="380"/>
        <end position="402"/>
    </location>
</feature>
<feature type="transmembrane region" description="Helical" evidence="2">
    <location>
        <begin position="468"/>
        <end position="487"/>
    </location>
</feature>
<dbReference type="InterPro" id="IPR046176">
    <property type="entry name" value="DUF6185"/>
</dbReference>
<sequence>MTRWAIAVAVAAVGVAVVATVEGLQQHEAAQKTESTPDCTLDEYPRAAVTVRAAVETDNVDYPRISSDVVIRAPRMWNRADDLLGDPDHSDYRSALRCLLGAYPTDFSVYRNEPPTITVEDGDVVVHDHVWTELVQSGHGAVGMLDLNVERAKPWRLAVVSRGGLSRSTSWNVTITAPVHWLASSVPQPWPPHDAKPGEVTWYYGTTSPMDDQKELAITELTPDVRTTVYVWHGSTFGDLMVQGVDAVSAAAFPAVILLFIRRIRKHLSDDGDKLARRARRVTIAVLIIQFVGLGIQITRAILAAQGDRVPDWSTAAWAADIAVGLAVLVLARCSGVRRRPLFAAVPVLVATLAFGWVLGDNVAFTGRWEDDALFLRLSETAMVFVVLLLAVAGFVDALRSLTRSNGKRPRRAWWVWPVTSVVTGALVLERVITALHNDSLQQWINDPGPTGVLRGIFRYTLWGLPGAWLWIFGALPAVAVYVLARTVLQHKSDADRSLLWYLSLALFVAGPVTWSLTIYGFELPFWLLGALVYWLCCRAGKPLLDSTLPSGGRIRDYATQQGDAAVRRDATRWLKHAAGPAAPRHPKLPKQVTPVDVVLALGPGRTPYENMRTMVRFSWWMGVTVAVVVYFSRKVASADLTAASPDSLILQYAGDIVWTAAGWVLAAAALGLYWQYLPGKRGFVKVLPLAVANAVGPICVFLASKLTGGTGDVDELIDGAVFTIVLFFLGLAMDIRTLRDLGAARYLTLRQGMAAYGVSNLPSRITAAVAPVSAVIALVFTIIAGPQSNSTPASQPPSPETGQNKPNTGIK</sequence>
<dbReference type="Pfam" id="PF19683">
    <property type="entry name" value="DUF6185"/>
    <property type="match status" value="2"/>
</dbReference>
<feature type="transmembrane region" description="Helical" evidence="2">
    <location>
        <begin position="282"/>
        <end position="303"/>
    </location>
</feature>
<evidence type="ECO:0000256" key="2">
    <source>
        <dbReference type="SAM" id="Phobius"/>
    </source>
</evidence>
<feature type="transmembrane region" description="Helical" evidence="2">
    <location>
        <begin position="414"/>
        <end position="433"/>
    </location>
</feature>
<name>R1GE20_9PSEU</name>
<feature type="transmembrane region" description="Helical" evidence="2">
    <location>
        <begin position="687"/>
        <end position="705"/>
    </location>
</feature>
<evidence type="ECO:0000256" key="1">
    <source>
        <dbReference type="SAM" id="MobiDB-lite"/>
    </source>
</evidence>